<reference evidence="2" key="1">
    <citation type="submission" date="2016-10" db="EMBL/GenBank/DDBJ databases">
        <authorList>
            <person name="Varghese N."/>
            <person name="Submissions S."/>
        </authorList>
    </citation>
    <scope>NUCLEOTIDE SEQUENCE [LARGE SCALE GENOMIC DNA]</scope>
    <source>
        <strain evidence="2">CGMCC 4.6609</strain>
    </source>
</reference>
<dbReference type="AlphaFoldDB" id="A0A1H0VRJ5"/>
<gene>
    <name evidence="1" type="ORF">SAMN05421507_11594</name>
</gene>
<protein>
    <submittedName>
        <fullName evidence="1">Uncharacterized protein</fullName>
    </submittedName>
</protein>
<organism evidence="1 2">
    <name type="scientific">Lentzea jiangxiensis</name>
    <dbReference type="NCBI Taxonomy" id="641025"/>
    <lineage>
        <taxon>Bacteria</taxon>
        <taxon>Bacillati</taxon>
        <taxon>Actinomycetota</taxon>
        <taxon>Actinomycetes</taxon>
        <taxon>Pseudonocardiales</taxon>
        <taxon>Pseudonocardiaceae</taxon>
        <taxon>Lentzea</taxon>
    </lineage>
</organism>
<keyword evidence="2" id="KW-1185">Reference proteome</keyword>
<dbReference type="OrthoDB" id="2518538at2"/>
<proteinExistence type="predicted"/>
<name>A0A1H0VRJ5_9PSEU</name>
<sequence length="72" mass="7457">MCGGVLSRRAALAVGSTWYYRVFAVGAAGNASAPSAVVSATVKQALVSDADGDGVKWHDRFTFGAELLRPSL</sequence>
<dbReference type="EMBL" id="FNIX01000015">
    <property type="protein sequence ID" value="SDP81080.1"/>
    <property type="molecule type" value="Genomic_DNA"/>
</dbReference>
<dbReference type="Proteomes" id="UP000199691">
    <property type="component" value="Unassembled WGS sequence"/>
</dbReference>
<accession>A0A1H0VRJ5</accession>
<evidence type="ECO:0000313" key="2">
    <source>
        <dbReference type="Proteomes" id="UP000199691"/>
    </source>
</evidence>
<dbReference type="RefSeq" id="WP_090102149.1">
    <property type="nucleotide sequence ID" value="NZ_FNIX01000015.1"/>
</dbReference>
<evidence type="ECO:0000313" key="1">
    <source>
        <dbReference type="EMBL" id="SDP81080.1"/>
    </source>
</evidence>